<dbReference type="Gene3D" id="2.120.10.30">
    <property type="entry name" value="TolB, C-terminal domain"/>
    <property type="match status" value="1"/>
</dbReference>
<protein>
    <recommendedName>
        <fullName evidence="3">SMP-30/Gluconolactonase/LRE-like region domain-containing protein</fullName>
    </recommendedName>
</protein>
<dbReference type="EMBL" id="ANNX02000038">
    <property type="protein sequence ID" value="KYC38836.1"/>
    <property type="molecule type" value="Genomic_DNA"/>
</dbReference>
<dbReference type="PANTHER" id="PTHR40274:SF4">
    <property type="entry name" value="BLL1406 PROTEIN"/>
    <property type="match status" value="1"/>
</dbReference>
<dbReference type="InterPro" id="IPR011042">
    <property type="entry name" value="6-blade_b-propeller_TolB-like"/>
</dbReference>
<reference evidence="1 2" key="1">
    <citation type="journal article" date="2013" name="Genome Biol. Evol.">
        <title>Genomes of Stigonematalean cyanobacteria (subsection V) and the evolution of oxygenic photosynthesis from prokaryotes to plastids.</title>
        <authorList>
            <person name="Dagan T."/>
            <person name="Roettger M."/>
            <person name="Stucken K."/>
            <person name="Landan G."/>
            <person name="Koch R."/>
            <person name="Major P."/>
            <person name="Gould S.B."/>
            <person name="Goremykin V.V."/>
            <person name="Rippka R."/>
            <person name="Tandeau de Marsac N."/>
            <person name="Gugger M."/>
            <person name="Lockhart P.J."/>
            <person name="Allen J.F."/>
            <person name="Brune I."/>
            <person name="Maus I."/>
            <person name="Puhler A."/>
            <person name="Martin W.F."/>
        </authorList>
    </citation>
    <scope>NUCLEOTIDE SEQUENCE [LARGE SCALE GENOMIC DNA]</scope>
    <source>
        <strain evidence="1 2">PCC 7110</strain>
    </source>
</reference>
<proteinExistence type="predicted"/>
<dbReference type="Gene3D" id="2.130.10.10">
    <property type="entry name" value="YVTN repeat-like/Quinoprotein amine dehydrogenase"/>
    <property type="match status" value="1"/>
</dbReference>
<comment type="caution">
    <text evidence="1">The sequence shown here is derived from an EMBL/GenBank/DDBJ whole genome shotgun (WGS) entry which is preliminary data.</text>
</comment>
<dbReference type="OrthoDB" id="502821at2"/>
<organism evidence="1 2">
    <name type="scientific">Scytonema hofmannii PCC 7110</name>
    <dbReference type="NCBI Taxonomy" id="128403"/>
    <lineage>
        <taxon>Bacteria</taxon>
        <taxon>Bacillati</taxon>
        <taxon>Cyanobacteriota</taxon>
        <taxon>Cyanophyceae</taxon>
        <taxon>Nostocales</taxon>
        <taxon>Scytonemataceae</taxon>
        <taxon>Scytonema</taxon>
    </lineage>
</organism>
<dbReference type="AlphaFoldDB" id="A0A139X2E4"/>
<dbReference type="InterPro" id="IPR015943">
    <property type="entry name" value="WD40/YVTN_repeat-like_dom_sf"/>
</dbReference>
<sequence>MRDLSSRCWLWGLLLTSIFCLFGIGSASARAVDEVLVPPSPFKGFNGINFDPKGQLYVGSVIQQTTYRVNPVTGEYEVFLDRPFGQADDFLFTPNNQFFYTALLSGEVRNFDPQTGNFKTLASGISGIDAIAQNAEDRIFVAQSLSLQNTGLYELDPTGATPPRLILNLPGLNAFEFGADGLLYSPLQFTGEIVRINVDTGTVERVASGLVSPIAIKFNSKGELFALDSATGQVLYVNTITGQTQEKARLQPGLDNLAFGSNDLLYATNFVDSDINEVNTETGKVRPVIKSSGVTFPGGIAAYGNSLYIADAYSYRILDRLSGRILKTVRSIVTPLQFPLTVSINDQNATTSSWFLGVVQRLNRETGEVLDTYTGFSVPYDAVELADNSIVVADCARGQLIQILDKVGSNRRTVVEGLGCPTGLAKVDDSTVLVTEFLSNQLSRINLATGERQVIATNLSSPEGVAYHSSGIAVVAEVGTQSLKAININTGKSFILKKNLPIGFEGPPDGTPPYGLTGVAIAGDTVYVTGDRDNSVRTVKLKKFL</sequence>
<dbReference type="Proteomes" id="UP000076925">
    <property type="component" value="Unassembled WGS sequence"/>
</dbReference>
<evidence type="ECO:0000313" key="1">
    <source>
        <dbReference type="EMBL" id="KYC38836.1"/>
    </source>
</evidence>
<dbReference type="RefSeq" id="WP_017745978.1">
    <property type="nucleotide sequence ID" value="NZ_KQ976354.1"/>
</dbReference>
<accession>A0A139X2E4</accession>
<keyword evidence="2" id="KW-1185">Reference proteome</keyword>
<evidence type="ECO:0000313" key="2">
    <source>
        <dbReference type="Proteomes" id="UP000076925"/>
    </source>
</evidence>
<evidence type="ECO:0008006" key="3">
    <source>
        <dbReference type="Google" id="ProtNLM"/>
    </source>
</evidence>
<name>A0A139X2E4_9CYAN</name>
<dbReference type="PANTHER" id="PTHR40274">
    <property type="entry name" value="VIRGINIAMYCIN B LYASE"/>
    <property type="match status" value="1"/>
</dbReference>
<gene>
    <name evidence="1" type="ORF">WA1_35135</name>
</gene>
<dbReference type="SUPFAM" id="SSF101898">
    <property type="entry name" value="NHL repeat"/>
    <property type="match status" value="1"/>
</dbReference>
<dbReference type="SUPFAM" id="SSF63829">
    <property type="entry name" value="Calcium-dependent phosphotriesterase"/>
    <property type="match status" value="2"/>
</dbReference>
<dbReference type="STRING" id="128403.WA1_35135"/>
<dbReference type="InterPro" id="IPR051344">
    <property type="entry name" value="Vgb"/>
</dbReference>